<comment type="similarity">
    <text evidence="1">Belongs to the AHA1 family.</text>
</comment>
<gene>
    <name evidence="3" type="ORF">TRFO_20465</name>
</gene>
<dbReference type="GO" id="GO:0001671">
    <property type="term" value="F:ATPase activator activity"/>
    <property type="evidence" value="ECO:0007669"/>
    <property type="project" value="InterPro"/>
</dbReference>
<evidence type="ECO:0000313" key="3">
    <source>
        <dbReference type="EMBL" id="OHT10328.1"/>
    </source>
</evidence>
<accession>A0A1J4KH90</accession>
<dbReference type="AlphaFoldDB" id="A0A1J4KH90"/>
<feature type="domain" description="Activator of Hsp90 ATPase AHSA1-like N-terminal" evidence="2">
    <location>
        <begin position="2"/>
        <end position="67"/>
    </location>
</feature>
<proteinExistence type="inferred from homology"/>
<dbReference type="GO" id="GO:0051087">
    <property type="term" value="F:protein-folding chaperone binding"/>
    <property type="evidence" value="ECO:0007669"/>
    <property type="project" value="InterPro"/>
</dbReference>
<dbReference type="Proteomes" id="UP000179807">
    <property type="component" value="Unassembled WGS sequence"/>
</dbReference>
<name>A0A1J4KH90_9EUKA</name>
<organism evidence="3 4">
    <name type="scientific">Tritrichomonas foetus</name>
    <dbReference type="NCBI Taxonomy" id="1144522"/>
    <lineage>
        <taxon>Eukaryota</taxon>
        <taxon>Metamonada</taxon>
        <taxon>Parabasalia</taxon>
        <taxon>Tritrichomonadida</taxon>
        <taxon>Tritrichomonadidae</taxon>
        <taxon>Tritrichomonas</taxon>
    </lineage>
</organism>
<protein>
    <recommendedName>
        <fullName evidence="2">Activator of Hsp90 ATPase AHSA1-like N-terminal domain-containing protein</fullName>
    </recommendedName>
</protein>
<evidence type="ECO:0000313" key="4">
    <source>
        <dbReference type="Proteomes" id="UP000179807"/>
    </source>
</evidence>
<reference evidence="3" key="1">
    <citation type="submission" date="2016-10" db="EMBL/GenBank/DDBJ databases">
        <authorList>
            <person name="Benchimol M."/>
            <person name="Almeida L.G."/>
            <person name="Vasconcelos A.T."/>
            <person name="Perreira-Neves A."/>
            <person name="Rosa I.A."/>
            <person name="Tasca T."/>
            <person name="Bogo M.R."/>
            <person name="de Souza W."/>
        </authorList>
    </citation>
    <scope>NUCLEOTIDE SEQUENCE [LARGE SCALE GENOMIC DNA]</scope>
    <source>
        <strain evidence="3">K</strain>
    </source>
</reference>
<keyword evidence="4" id="KW-1185">Reference proteome</keyword>
<dbReference type="Pfam" id="PF09229">
    <property type="entry name" value="Aha1_N"/>
    <property type="match status" value="1"/>
</dbReference>
<dbReference type="InterPro" id="IPR036338">
    <property type="entry name" value="Aha1"/>
</dbReference>
<dbReference type="InterPro" id="IPR015310">
    <property type="entry name" value="AHSA1-like_N"/>
</dbReference>
<dbReference type="VEuPathDB" id="TrichDB:TRFO_20465"/>
<dbReference type="GeneID" id="94836118"/>
<evidence type="ECO:0000256" key="1">
    <source>
        <dbReference type="ARBA" id="ARBA00006817"/>
    </source>
</evidence>
<evidence type="ECO:0000259" key="2">
    <source>
        <dbReference type="Pfam" id="PF09229"/>
    </source>
</evidence>
<dbReference type="RefSeq" id="XP_068363464.1">
    <property type="nucleotide sequence ID" value="XM_068501414.1"/>
</dbReference>
<dbReference type="EMBL" id="MLAK01000615">
    <property type="protein sequence ID" value="OHT10328.1"/>
    <property type="molecule type" value="Genomic_DNA"/>
</dbReference>
<dbReference type="Gene3D" id="3.15.10.20">
    <property type="entry name" value="Activator of Hsp90 ATPase Aha1, N-terminal domain"/>
    <property type="match status" value="1"/>
</dbReference>
<comment type="caution">
    <text evidence="3">The sequence shown here is derived from an EMBL/GenBank/DDBJ whole genome shotgun (WGS) entry which is preliminary data.</text>
</comment>
<sequence length="77" mass="8496">MEGKISFPDVSEDAADSPDEWEAILSFTGKSNDKPASEKKPVRAAAEKIVIPAFRDAFAKWVKEFKELPAETPAETK</sequence>